<keyword evidence="1" id="KW-0547">Nucleotide-binding</keyword>
<evidence type="ECO:0000256" key="2">
    <source>
        <dbReference type="ARBA" id="ARBA00022840"/>
    </source>
</evidence>
<evidence type="ECO:0000256" key="1">
    <source>
        <dbReference type="ARBA" id="ARBA00022741"/>
    </source>
</evidence>
<reference evidence="4 5" key="1">
    <citation type="submission" date="2023-06" db="EMBL/GenBank/DDBJ databases">
        <title>Pelomonas sp. APW6 16S ribosomal RNA gene genome sequencing and assembly.</title>
        <authorList>
            <person name="Woo H."/>
        </authorList>
    </citation>
    <scope>NUCLEOTIDE SEQUENCE [LARGE SCALE GENOMIC DNA]</scope>
    <source>
        <strain evidence="4 5">APW6</strain>
    </source>
</reference>
<dbReference type="PANTHER" id="PTHR33540:SF1">
    <property type="entry name" value="N-ACETYLMURAMATE_N-ACETYLGLUCOSAMINE KINASE"/>
    <property type="match status" value="1"/>
</dbReference>
<dbReference type="Gene3D" id="3.30.200.20">
    <property type="entry name" value="Phosphorylase Kinase, domain 1"/>
    <property type="match status" value="1"/>
</dbReference>
<gene>
    <name evidence="4" type="ORF">QRD43_04160</name>
</gene>
<keyword evidence="2" id="KW-0067">ATP-binding</keyword>
<dbReference type="Gene3D" id="3.90.1200.10">
    <property type="match status" value="1"/>
</dbReference>
<dbReference type="RefSeq" id="WP_285981213.1">
    <property type="nucleotide sequence ID" value="NZ_JASVDS010000001.1"/>
</dbReference>
<dbReference type="EMBL" id="JASVDS010000001">
    <property type="protein sequence ID" value="MDL5031093.1"/>
    <property type="molecule type" value="Genomic_DNA"/>
</dbReference>
<feature type="domain" description="Aminoglycoside phosphotransferase" evidence="3">
    <location>
        <begin position="32"/>
        <end position="259"/>
    </location>
</feature>
<dbReference type="SUPFAM" id="SSF56112">
    <property type="entry name" value="Protein kinase-like (PK-like)"/>
    <property type="match status" value="1"/>
</dbReference>
<sequence length="346" mass="39677">MSAVSWSDPARADALLHWLRGLDPALGLRPDTLRPASQDASTRRYLRLDGADDRSLVLMDAPPASNDLRPFLQVGAQLRDAGLHAPDVLASSTELGFMLLEDLGDTPYLQALLAAEPKEADRLMRAAIGALVQWQARADASSLPVYDEAFVRRELQIFVDWCVHKEHGREWTEQQQTWWEMSCKALVRNMLDQPFVAMHRDYMVRNLMVCEPLPGILDFQDTVRGPVCYDIASLLRDAFISWDEERELDWAIRYWEQARRAGVPIGDDFGEVWRRIEWCGLQRHLKILGIFCRLKHRDGKPHYAEDLPRLFAYAIKVSTRYIELSPLTHLLQDLRGSLVQDGFSLR</sequence>
<dbReference type="InterPro" id="IPR011009">
    <property type="entry name" value="Kinase-like_dom_sf"/>
</dbReference>
<evidence type="ECO:0000313" key="5">
    <source>
        <dbReference type="Proteomes" id="UP001238603"/>
    </source>
</evidence>
<evidence type="ECO:0000259" key="3">
    <source>
        <dbReference type="Pfam" id="PF01636"/>
    </source>
</evidence>
<proteinExistence type="predicted"/>
<dbReference type="PANTHER" id="PTHR33540">
    <property type="entry name" value="TRNA THREONYLCARBAMOYLADENOSINE BIOSYNTHESIS PROTEIN TSAE"/>
    <property type="match status" value="1"/>
</dbReference>
<organism evidence="4 5">
    <name type="scientific">Roseateles subflavus</name>
    <dbReference type="NCBI Taxonomy" id="3053353"/>
    <lineage>
        <taxon>Bacteria</taxon>
        <taxon>Pseudomonadati</taxon>
        <taxon>Pseudomonadota</taxon>
        <taxon>Betaproteobacteria</taxon>
        <taxon>Burkholderiales</taxon>
        <taxon>Sphaerotilaceae</taxon>
        <taxon>Roseateles</taxon>
    </lineage>
</organism>
<accession>A0ABT7LE19</accession>
<dbReference type="InterPro" id="IPR002575">
    <property type="entry name" value="Aminoglycoside_PTrfase"/>
</dbReference>
<comment type="caution">
    <text evidence="4">The sequence shown here is derived from an EMBL/GenBank/DDBJ whole genome shotgun (WGS) entry which is preliminary data.</text>
</comment>
<protein>
    <submittedName>
        <fullName evidence="4">Phosphotransferase</fullName>
    </submittedName>
</protein>
<dbReference type="Proteomes" id="UP001238603">
    <property type="component" value="Unassembled WGS sequence"/>
</dbReference>
<dbReference type="Pfam" id="PF01636">
    <property type="entry name" value="APH"/>
    <property type="match status" value="1"/>
</dbReference>
<name>A0ABT7LE19_9BURK</name>
<keyword evidence="5" id="KW-1185">Reference proteome</keyword>
<evidence type="ECO:0000313" key="4">
    <source>
        <dbReference type="EMBL" id="MDL5031093.1"/>
    </source>
</evidence>